<reference evidence="1" key="1">
    <citation type="submission" date="2020-07" db="EMBL/GenBank/DDBJ databases">
        <title>Ethylene signaling mediates host invasion by parasitic plants.</title>
        <authorList>
            <person name="Yoshida S."/>
        </authorList>
    </citation>
    <scope>NUCLEOTIDE SEQUENCE</scope>
    <source>
        <strain evidence="1">Okayama</strain>
    </source>
</reference>
<dbReference type="SUPFAM" id="SSF47113">
    <property type="entry name" value="Histone-fold"/>
    <property type="match status" value="1"/>
</dbReference>
<proteinExistence type="predicted"/>
<dbReference type="Gene3D" id="1.10.20.10">
    <property type="entry name" value="Histone, subunit A"/>
    <property type="match status" value="1"/>
</dbReference>
<dbReference type="AlphaFoldDB" id="A0A830CRE1"/>
<dbReference type="InterPro" id="IPR002119">
    <property type="entry name" value="Histone_H2A"/>
</dbReference>
<evidence type="ECO:0000313" key="1">
    <source>
        <dbReference type="EMBL" id="GFP98644.1"/>
    </source>
</evidence>
<organism evidence="1 2">
    <name type="scientific">Phtheirospermum japonicum</name>
    <dbReference type="NCBI Taxonomy" id="374723"/>
    <lineage>
        <taxon>Eukaryota</taxon>
        <taxon>Viridiplantae</taxon>
        <taxon>Streptophyta</taxon>
        <taxon>Embryophyta</taxon>
        <taxon>Tracheophyta</taxon>
        <taxon>Spermatophyta</taxon>
        <taxon>Magnoliopsida</taxon>
        <taxon>eudicotyledons</taxon>
        <taxon>Gunneridae</taxon>
        <taxon>Pentapetalae</taxon>
        <taxon>asterids</taxon>
        <taxon>lamiids</taxon>
        <taxon>Lamiales</taxon>
        <taxon>Orobanchaceae</taxon>
        <taxon>Orobanchaceae incertae sedis</taxon>
        <taxon>Phtheirospermum</taxon>
    </lineage>
</organism>
<evidence type="ECO:0000313" key="2">
    <source>
        <dbReference type="Proteomes" id="UP000653305"/>
    </source>
</evidence>
<feature type="non-terminal residue" evidence="1">
    <location>
        <position position="1"/>
    </location>
</feature>
<dbReference type="GO" id="GO:0030527">
    <property type="term" value="F:structural constituent of chromatin"/>
    <property type="evidence" value="ECO:0007669"/>
    <property type="project" value="InterPro"/>
</dbReference>
<accession>A0A830CRE1</accession>
<dbReference type="InterPro" id="IPR009072">
    <property type="entry name" value="Histone-fold"/>
</dbReference>
<name>A0A830CRE1_9LAMI</name>
<sequence>VLELAGNAARDNKKKRIIPRHFLLAVRNGEELGKLLDGVRLLMVELFLTSTLFFYLKSLISLERPQKQQNCLRQPNLGRRLLNSIGV</sequence>
<dbReference type="OrthoDB" id="9421954at2759"/>
<dbReference type="GO" id="GO:0003677">
    <property type="term" value="F:DNA binding"/>
    <property type="evidence" value="ECO:0007669"/>
    <property type="project" value="InterPro"/>
</dbReference>
<dbReference type="EMBL" id="BMAC01000539">
    <property type="protein sequence ID" value="GFP98644.1"/>
    <property type="molecule type" value="Genomic_DNA"/>
</dbReference>
<dbReference type="GO" id="GO:0000786">
    <property type="term" value="C:nucleosome"/>
    <property type="evidence" value="ECO:0007669"/>
    <property type="project" value="InterPro"/>
</dbReference>
<protein>
    <submittedName>
        <fullName evidence="1">Probable histone h2a.2</fullName>
    </submittedName>
</protein>
<gene>
    <name evidence="1" type="ORF">PHJA_002008300</name>
</gene>
<dbReference type="GO" id="GO:0046982">
    <property type="term" value="F:protein heterodimerization activity"/>
    <property type="evidence" value="ECO:0007669"/>
    <property type="project" value="InterPro"/>
</dbReference>
<dbReference type="Proteomes" id="UP000653305">
    <property type="component" value="Unassembled WGS sequence"/>
</dbReference>
<keyword evidence="2" id="KW-1185">Reference proteome</keyword>
<dbReference type="PANTHER" id="PTHR23430">
    <property type="entry name" value="HISTONE H2A"/>
    <property type="match status" value="1"/>
</dbReference>
<comment type="caution">
    <text evidence="1">The sequence shown here is derived from an EMBL/GenBank/DDBJ whole genome shotgun (WGS) entry which is preliminary data.</text>
</comment>